<evidence type="ECO:0000259" key="1">
    <source>
        <dbReference type="PROSITE" id="PS51459"/>
    </source>
</evidence>
<name>A0A1L8STN9_9ENTE</name>
<evidence type="ECO:0000313" key="2">
    <source>
        <dbReference type="EMBL" id="OJG35431.1"/>
    </source>
</evidence>
<comment type="caution">
    <text evidence="2">The sequence shown here is derived from an EMBL/GenBank/DDBJ whole genome shotgun (WGS) entry which is preliminary data.</text>
</comment>
<gene>
    <name evidence="2" type="ORF">RV00_GL002616</name>
</gene>
<organism evidence="2 3">
    <name type="scientific">Enterococcus devriesei</name>
    <dbReference type="NCBI Taxonomy" id="319970"/>
    <lineage>
        <taxon>Bacteria</taxon>
        <taxon>Bacillati</taxon>
        <taxon>Bacillota</taxon>
        <taxon>Bacilli</taxon>
        <taxon>Lactobacillales</taxon>
        <taxon>Enterococcaceae</taxon>
        <taxon>Enterococcus</taxon>
    </lineage>
</organism>
<accession>A0A1L8STN9</accession>
<proteinExistence type="predicted"/>
<reference evidence="2 3" key="1">
    <citation type="submission" date="2014-12" db="EMBL/GenBank/DDBJ databases">
        <title>Draft genome sequences of 29 type strains of Enterococci.</title>
        <authorList>
            <person name="Zhong Z."/>
            <person name="Sun Z."/>
            <person name="Liu W."/>
            <person name="Zhang W."/>
            <person name="Zhang H."/>
        </authorList>
    </citation>
    <scope>NUCLEOTIDE SEQUENCE [LARGE SCALE GENOMIC DNA]</scope>
    <source>
        <strain evidence="2 3">DSM 22802</strain>
    </source>
</reference>
<dbReference type="InterPro" id="IPR036597">
    <property type="entry name" value="Fido-like_dom_sf"/>
</dbReference>
<dbReference type="InterPro" id="IPR006440">
    <property type="entry name" value="Doc"/>
</dbReference>
<dbReference type="Proteomes" id="UP000183700">
    <property type="component" value="Unassembled WGS sequence"/>
</dbReference>
<feature type="domain" description="Fido" evidence="1">
    <location>
        <begin position="1"/>
        <end position="117"/>
    </location>
</feature>
<dbReference type="SUPFAM" id="SSF140931">
    <property type="entry name" value="Fic-like"/>
    <property type="match status" value="1"/>
</dbReference>
<protein>
    <submittedName>
        <fullName evidence="2">Death-on-curing family protein</fullName>
    </submittedName>
</protein>
<dbReference type="InterPro" id="IPR053737">
    <property type="entry name" value="Type_II_TA_Toxin"/>
</dbReference>
<dbReference type="Pfam" id="PF02661">
    <property type="entry name" value="Fic"/>
    <property type="match status" value="1"/>
</dbReference>
<dbReference type="AlphaFoldDB" id="A0A1L8STN9"/>
<dbReference type="Gene3D" id="1.20.120.1870">
    <property type="entry name" value="Fic/DOC protein, Fido domain"/>
    <property type="match status" value="1"/>
</dbReference>
<dbReference type="STRING" id="319970.RV00_GL002616"/>
<dbReference type="PROSITE" id="PS51459">
    <property type="entry name" value="FIDO"/>
    <property type="match status" value="1"/>
</dbReference>
<dbReference type="PANTHER" id="PTHR39426">
    <property type="entry name" value="HOMOLOGY TO DEATH-ON-CURING PROTEIN OF PHAGE P1"/>
    <property type="match status" value="1"/>
</dbReference>
<dbReference type="InterPro" id="IPR003812">
    <property type="entry name" value="Fido"/>
</dbReference>
<evidence type="ECO:0000313" key="3">
    <source>
        <dbReference type="Proteomes" id="UP000183700"/>
    </source>
</evidence>
<dbReference type="GO" id="GO:0016301">
    <property type="term" value="F:kinase activity"/>
    <property type="evidence" value="ECO:0007669"/>
    <property type="project" value="InterPro"/>
</dbReference>
<dbReference type="EMBL" id="JXKM01000006">
    <property type="protein sequence ID" value="OJG35431.1"/>
    <property type="molecule type" value="Genomic_DNA"/>
</dbReference>
<keyword evidence="3" id="KW-1185">Reference proteome</keyword>
<dbReference type="PANTHER" id="PTHR39426:SF1">
    <property type="entry name" value="HOMOLOGY TO DEATH-ON-CURING PROTEIN OF PHAGE P1"/>
    <property type="match status" value="1"/>
</dbReference>
<dbReference type="NCBIfam" id="TIGR01550">
    <property type="entry name" value="DOC_P1"/>
    <property type="match status" value="1"/>
</dbReference>
<sequence>MKAEDIIKMNVYLIQTYSPKEILGVKDPKALDMIVNQPTLPAFGEEFYPKVPEKAAMLLIQIIKKHPFHNANKRTAFMALDIFLKLNGFSLTFTKEQILKLVVTIATYQGDFDLLKTNTTNQLQNHMKKQTS</sequence>